<organism evidence="2 3">
    <name type="scientific">Hymenobacter koreensis</name>
    <dbReference type="NCBI Taxonomy" id="1084523"/>
    <lineage>
        <taxon>Bacteria</taxon>
        <taxon>Pseudomonadati</taxon>
        <taxon>Bacteroidota</taxon>
        <taxon>Cytophagia</taxon>
        <taxon>Cytophagales</taxon>
        <taxon>Hymenobacteraceae</taxon>
        <taxon>Hymenobacter</taxon>
    </lineage>
</organism>
<dbReference type="InterPro" id="IPR018490">
    <property type="entry name" value="cNMP-bd_dom_sf"/>
</dbReference>
<proteinExistence type="predicted"/>
<sequence length="201" mass="23128">MLNFPTATVPDSNSPGLVMLAAMMGQVPYLTPADIEQMLPLWKRQITLRRHDFLISEGQMEQHLYFVVDGTLRIYLPTAAEDICVGFAYANTMVCSVPSFMGGKPSDYCIQALKQCELVAVNRADWLNLLDTNANFGRFWRMEMERAVLGQIERQIDLLLPEPQQRLDRVRTRSPRLFQLIPKKYIASYLRMTPETLSRLR</sequence>
<dbReference type="RefSeq" id="WP_345223003.1">
    <property type="nucleotide sequence ID" value="NZ_BAABHA010000002.1"/>
</dbReference>
<reference evidence="3" key="1">
    <citation type="journal article" date="2019" name="Int. J. Syst. Evol. Microbiol.">
        <title>The Global Catalogue of Microorganisms (GCM) 10K type strain sequencing project: providing services to taxonomists for standard genome sequencing and annotation.</title>
        <authorList>
            <consortium name="The Broad Institute Genomics Platform"/>
            <consortium name="The Broad Institute Genome Sequencing Center for Infectious Disease"/>
            <person name="Wu L."/>
            <person name="Ma J."/>
        </authorList>
    </citation>
    <scope>NUCLEOTIDE SEQUENCE [LARGE SCALE GENOMIC DNA]</scope>
    <source>
        <strain evidence="3">JCM 17924</strain>
    </source>
</reference>
<dbReference type="InterPro" id="IPR014710">
    <property type="entry name" value="RmlC-like_jellyroll"/>
</dbReference>
<dbReference type="Gene3D" id="2.60.120.10">
    <property type="entry name" value="Jelly Rolls"/>
    <property type="match status" value="1"/>
</dbReference>
<dbReference type="InterPro" id="IPR000595">
    <property type="entry name" value="cNMP-bd_dom"/>
</dbReference>
<dbReference type="CDD" id="cd00038">
    <property type="entry name" value="CAP_ED"/>
    <property type="match status" value="1"/>
</dbReference>
<evidence type="ECO:0000313" key="3">
    <source>
        <dbReference type="Proteomes" id="UP001500454"/>
    </source>
</evidence>
<name>A0ABP8IXS6_9BACT</name>
<evidence type="ECO:0000259" key="1">
    <source>
        <dbReference type="PROSITE" id="PS50042"/>
    </source>
</evidence>
<feature type="domain" description="Cyclic nucleotide-binding" evidence="1">
    <location>
        <begin position="52"/>
        <end position="130"/>
    </location>
</feature>
<gene>
    <name evidence="2" type="ORF">GCM10023186_16470</name>
</gene>
<dbReference type="PROSITE" id="PS50042">
    <property type="entry name" value="CNMP_BINDING_3"/>
    <property type="match status" value="1"/>
</dbReference>
<keyword evidence="3" id="KW-1185">Reference proteome</keyword>
<dbReference type="EMBL" id="BAABHA010000002">
    <property type="protein sequence ID" value="GAA4379185.1"/>
    <property type="molecule type" value="Genomic_DNA"/>
</dbReference>
<dbReference type="Proteomes" id="UP001500454">
    <property type="component" value="Unassembled WGS sequence"/>
</dbReference>
<protein>
    <submittedName>
        <fullName evidence="2">Crp/Fnr family transcriptional regulator</fullName>
    </submittedName>
</protein>
<dbReference type="Pfam" id="PF00027">
    <property type="entry name" value="cNMP_binding"/>
    <property type="match status" value="1"/>
</dbReference>
<evidence type="ECO:0000313" key="2">
    <source>
        <dbReference type="EMBL" id="GAA4379185.1"/>
    </source>
</evidence>
<dbReference type="SUPFAM" id="SSF51206">
    <property type="entry name" value="cAMP-binding domain-like"/>
    <property type="match status" value="1"/>
</dbReference>
<accession>A0ABP8IXS6</accession>
<comment type="caution">
    <text evidence="2">The sequence shown here is derived from an EMBL/GenBank/DDBJ whole genome shotgun (WGS) entry which is preliminary data.</text>
</comment>